<accession>A0ACC6KZQ0</accession>
<reference evidence="1" key="1">
    <citation type="submission" date="2023-07" db="EMBL/GenBank/DDBJ databases">
        <title>Sorghum-associated microbial communities from plants grown in Nebraska, USA.</title>
        <authorList>
            <person name="Schachtman D."/>
        </authorList>
    </citation>
    <scope>NUCLEOTIDE SEQUENCE</scope>
    <source>
        <strain evidence="1">2697</strain>
    </source>
</reference>
<organism evidence="1 2">
    <name type="scientific">Pedobacter africanus</name>
    <dbReference type="NCBI Taxonomy" id="151894"/>
    <lineage>
        <taxon>Bacteria</taxon>
        <taxon>Pseudomonadati</taxon>
        <taxon>Bacteroidota</taxon>
        <taxon>Sphingobacteriia</taxon>
        <taxon>Sphingobacteriales</taxon>
        <taxon>Sphingobacteriaceae</taxon>
        <taxon>Pedobacter</taxon>
    </lineage>
</organism>
<comment type="caution">
    <text evidence="1">The sequence shown here is derived from an EMBL/GenBank/DDBJ whole genome shotgun (WGS) entry which is preliminary data.</text>
</comment>
<proteinExistence type="predicted"/>
<dbReference type="EMBL" id="JAVDTF010000003">
    <property type="protein sequence ID" value="MDR6784737.1"/>
    <property type="molecule type" value="Genomic_DNA"/>
</dbReference>
<dbReference type="Proteomes" id="UP001246858">
    <property type="component" value="Unassembled WGS sequence"/>
</dbReference>
<name>A0ACC6KZQ0_9SPHI</name>
<protein>
    <submittedName>
        <fullName evidence="1">Uncharacterized protein</fullName>
    </submittedName>
</protein>
<sequence length="332" mass="35281">MKTFNLASGLFTALTILITLSVACKRQNSGDDNGSTVNTAKEFTAKFGAQKQIKEINASTLPQTLTFIDGTKITFPAGSLTKAGVPVTGNVTVEVYEVLKRSAVIFTGANTNHISGAPLVSDGFIFVDVKANGVSVDQNLAIPIKIAIPAKRDGFTQLWLGVDQAEKPLVPAANNQMAWAAPRNANGVGMKEVGAAQSAFTFDFGNLGWVNCDTFYSNASPKTTVRVEVLNNPGSMASFHAYAGETFVYFCAKGANVVAQLYTADGANKVKSYDNSMPVGAQGRMFAFSIKDGRYYYAAQDITITANHSMSLNLTESTEAAVQAAISSLDNY</sequence>
<evidence type="ECO:0000313" key="1">
    <source>
        <dbReference type="EMBL" id="MDR6784737.1"/>
    </source>
</evidence>
<keyword evidence="2" id="KW-1185">Reference proteome</keyword>
<gene>
    <name evidence="1" type="ORF">J2X78_003311</name>
</gene>
<evidence type="ECO:0000313" key="2">
    <source>
        <dbReference type="Proteomes" id="UP001246858"/>
    </source>
</evidence>